<evidence type="ECO:0000256" key="6">
    <source>
        <dbReference type="PROSITE-ProRule" id="PRU00175"/>
    </source>
</evidence>
<name>A0A2K3DAL6_CHLRE</name>
<feature type="domain" description="RING-type" evidence="8">
    <location>
        <begin position="332"/>
        <end position="369"/>
    </location>
</feature>
<feature type="transmembrane region" description="Helical" evidence="7">
    <location>
        <begin position="12"/>
        <end position="33"/>
    </location>
</feature>
<evidence type="ECO:0000256" key="1">
    <source>
        <dbReference type="ARBA" id="ARBA00004906"/>
    </source>
</evidence>
<dbReference type="STRING" id="3055.A0A2K3DAL6"/>
<dbReference type="SUPFAM" id="SSF57850">
    <property type="entry name" value="RING/U-box"/>
    <property type="match status" value="1"/>
</dbReference>
<evidence type="ECO:0000256" key="5">
    <source>
        <dbReference type="ARBA" id="ARBA00022833"/>
    </source>
</evidence>
<dbReference type="InParanoid" id="A0A2K3DAL6"/>
<dbReference type="PaxDb" id="3055-EDP05778"/>
<dbReference type="EMBL" id="CM008971">
    <property type="protein sequence ID" value="PNW77571.1"/>
    <property type="molecule type" value="Genomic_DNA"/>
</dbReference>
<dbReference type="GO" id="GO:0006511">
    <property type="term" value="P:ubiquitin-dependent protein catabolic process"/>
    <property type="evidence" value="ECO:0000318"/>
    <property type="project" value="GO_Central"/>
</dbReference>
<dbReference type="Pfam" id="PF12678">
    <property type="entry name" value="zf-rbx1"/>
    <property type="match status" value="1"/>
</dbReference>
<dbReference type="PANTHER" id="PTHR45798:SF99">
    <property type="entry name" value="RING ZINC FINGER DOMAIN SUPERFAMILY PROTEIN-RELATED"/>
    <property type="match status" value="1"/>
</dbReference>
<evidence type="ECO:0000259" key="8">
    <source>
        <dbReference type="PROSITE" id="PS50089"/>
    </source>
</evidence>
<evidence type="ECO:0000256" key="3">
    <source>
        <dbReference type="ARBA" id="ARBA00022771"/>
    </source>
</evidence>
<evidence type="ECO:0000313" key="9">
    <source>
        <dbReference type="EMBL" id="PNW77571.1"/>
    </source>
</evidence>
<keyword evidence="10" id="KW-1185">Reference proteome</keyword>
<gene>
    <name evidence="9" type="ORF">CHLRE_10g442450v5</name>
</gene>
<feature type="transmembrane region" description="Helical" evidence="7">
    <location>
        <begin position="64"/>
        <end position="84"/>
    </location>
</feature>
<dbReference type="InterPro" id="IPR052788">
    <property type="entry name" value="RING-type_E3_ligase_ATL"/>
</dbReference>
<evidence type="ECO:0000256" key="2">
    <source>
        <dbReference type="ARBA" id="ARBA00022723"/>
    </source>
</evidence>
<dbReference type="PROSITE" id="PS50089">
    <property type="entry name" value="ZF_RING_2"/>
    <property type="match status" value="1"/>
</dbReference>
<keyword evidence="2" id="KW-0479">Metal-binding</keyword>
<dbReference type="InterPro" id="IPR024766">
    <property type="entry name" value="Znf_RING_H2"/>
</dbReference>
<organism evidence="9 10">
    <name type="scientific">Chlamydomonas reinhardtii</name>
    <name type="common">Chlamydomonas smithii</name>
    <dbReference type="NCBI Taxonomy" id="3055"/>
    <lineage>
        <taxon>Eukaryota</taxon>
        <taxon>Viridiplantae</taxon>
        <taxon>Chlorophyta</taxon>
        <taxon>core chlorophytes</taxon>
        <taxon>Chlorophyceae</taxon>
        <taxon>CS clade</taxon>
        <taxon>Chlamydomonadales</taxon>
        <taxon>Chlamydomonadaceae</taxon>
        <taxon>Chlamydomonas</taxon>
    </lineage>
</organism>
<accession>A0A2K3DAL6</accession>
<dbReference type="RefSeq" id="XP_042920214.1">
    <property type="nucleotide sequence ID" value="XM_043066817.1"/>
</dbReference>
<dbReference type="InterPro" id="IPR001841">
    <property type="entry name" value="Znf_RING"/>
</dbReference>
<dbReference type="PANTHER" id="PTHR45798">
    <property type="entry name" value="RING-H2 FINGER PROTEIN ATL61-RELATED-RELATED"/>
    <property type="match status" value="1"/>
</dbReference>
<dbReference type="OrthoDB" id="8062037at2759"/>
<proteinExistence type="predicted"/>
<keyword evidence="7" id="KW-1133">Transmembrane helix</keyword>
<keyword evidence="7" id="KW-0472">Membrane</keyword>
<keyword evidence="5" id="KW-0862">Zinc</keyword>
<dbReference type="GO" id="GO:0061630">
    <property type="term" value="F:ubiquitin protein ligase activity"/>
    <property type="evidence" value="ECO:0000318"/>
    <property type="project" value="GO_Central"/>
</dbReference>
<dbReference type="KEGG" id="cre:CHLRE_10g442450v5"/>
<keyword evidence="7" id="KW-0812">Transmembrane</keyword>
<keyword evidence="4" id="KW-0833">Ubl conjugation pathway</keyword>
<dbReference type="ExpressionAtlas" id="A0A2K3DAL6">
    <property type="expression patterns" value="baseline"/>
</dbReference>
<reference evidence="9 10" key="1">
    <citation type="journal article" date="2007" name="Science">
        <title>The Chlamydomonas genome reveals the evolution of key animal and plant functions.</title>
        <authorList>
            <person name="Merchant S.S."/>
            <person name="Prochnik S.E."/>
            <person name="Vallon O."/>
            <person name="Harris E.H."/>
            <person name="Karpowicz S.J."/>
            <person name="Witman G.B."/>
            <person name="Terry A."/>
            <person name="Salamov A."/>
            <person name="Fritz-Laylin L.K."/>
            <person name="Marechal-Drouard L."/>
            <person name="Marshall W.F."/>
            <person name="Qu L.H."/>
            <person name="Nelson D.R."/>
            <person name="Sanderfoot A.A."/>
            <person name="Spalding M.H."/>
            <person name="Kapitonov V.V."/>
            <person name="Ren Q."/>
            <person name="Ferris P."/>
            <person name="Lindquist E."/>
            <person name="Shapiro H."/>
            <person name="Lucas S.M."/>
            <person name="Grimwood J."/>
            <person name="Schmutz J."/>
            <person name="Cardol P."/>
            <person name="Cerutti H."/>
            <person name="Chanfreau G."/>
            <person name="Chen C.L."/>
            <person name="Cognat V."/>
            <person name="Croft M.T."/>
            <person name="Dent R."/>
            <person name="Dutcher S."/>
            <person name="Fernandez E."/>
            <person name="Fukuzawa H."/>
            <person name="Gonzalez-Ballester D."/>
            <person name="Gonzalez-Halphen D."/>
            <person name="Hallmann A."/>
            <person name="Hanikenne M."/>
            <person name="Hippler M."/>
            <person name="Inwood W."/>
            <person name="Jabbari K."/>
            <person name="Kalanon M."/>
            <person name="Kuras R."/>
            <person name="Lefebvre P.A."/>
            <person name="Lemaire S.D."/>
            <person name="Lobanov A.V."/>
            <person name="Lohr M."/>
            <person name="Manuell A."/>
            <person name="Meier I."/>
            <person name="Mets L."/>
            <person name="Mittag M."/>
            <person name="Mittelmeier T."/>
            <person name="Moroney J.V."/>
            <person name="Moseley J."/>
            <person name="Napoli C."/>
            <person name="Nedelcu A.M."/>
            <person name="Niyogi K."/>
            <person name="Novoselov S.V."/>
            <person name="Paulsen I.T."/>
            <person name="Pazour G."/>
            <person name="Purton S."/>
            <person name="Ral J.P."/>
            <person name="Riano-Pachon D.M."/>
            <person name="Riekhof W."/>
            <person name="Rymarquis L."/>
            <person name="Schroda M."/>
            <person name="Stern D."/>
            <person name="Umen J."/>
            <person name="Willows R."/>
            <person name="Wilson N."/>
            <person name="Zimmer S.L."/>
            <person name="Allmer J."/>
            <person name="Balk J."/>
            <person name="Bisova K."/>
            <person name="Chen C.J."/>
            <person name="Elias M."/>
            <person name="Gendler K."/>
            <person name="Hauser C."/>
            <person name="Lamb M.R."/>
            <person name="Ledford H."/>
            <person name="Long J.C."/>
            <person name="Minagawa J."/>
            <person name="Page M.D."/>
            <person name="Pan J."/>
            <person name="Pootakham W."/>
            <person name="Roje S."/>
            <person name="Rose A."/>
            <person name="Stahlberg E."/>
            <person name="Terauchi A.M."/>
            <person name="Yang P."/>
            <person name="Ball S."/>
            <person name="Bowler C."/>
            <person name="Dieckmann C.L."/>
            <person name="Gladyshev V.N."/>
            <person name="Green P."/>
            <person name="Jorgensen R."/>
            <person name="Mayfield S."/>
            <person name="Mueller-Roeber B."/>
            <person name="Rajamani S."/>
            <person name="Sayre R.T."/>
            <person name="Brokstein P."/>
            <person name="Dubchak I."/>
            <person name="Goodstein D."/>
            <person name="Hornick L."/>
            <person name="Huang Y.W."/>
            <person name="Jhaveri J."/>
            <person name="Luo Y."/>
            <person name="Martinez D."/>
            <person name="Ngau W.C."/>
            <person name="Otillar B."/>
            <person name="Poliakov A."/>
            <person name="Porter A."/>
            <person name="Szajkowski L."/>
            <person name="Werner G."/>
            <person name="Zhou K."/>
            <person name="Grigoriev I.V."/>
            <person name="Rokhsar D.S."/>
            <person name="Grossman A.R."/>
        </authorList>
    </citation>
    <scope>NUCLEOTIDE SEQUENCE [LARGE SCALE GENOMIC DNA]</scope>
    <source>
        <strain evidence="10">CC-503</strain>
    </source>
</reference>
<dbReference type="GO" id="GO:0008270">
    <property type="term" value="F:zinc ion binding"/>
    <property type="evidence" value="ECO:0007669"/>
    <property type="project" value="UniProtKB-KW"/>
</dbReference>
<dbReference type="InterPro" id="IPR013083">
    <property type="entry name" value="Znf_RING/FYVE/PHD"/>
</dbReference>
<dbReference type="Gramene" id="PNW77571">
    <property type="protein sequence ID" value="PNW77571"/>
    <property type="gene ID" value="CHLRE_10g442450v5"/>
</dbReference>
<dbReference type="AlphaFoldDB" id="A0A2K3DAL6"/>
<comment type="pathway">
    <text evidence="1">Protein modification; protein ubiquitination.</text>
</comment>
<evidence type="ECO:0000313" key="10">
    <source>
        <dbReference type="Proteomes" id="UP000006906"/>
    </source>
</evidence>
<dbReference type="GeneID" id="5715984"/>
<sequence>MMFFFFSGGQGSVQIAPLILLLPFLLQFVPLLFDGIFITEAPSRTRRAAGRTASQGTLEAASPFGSFVNVVLPIIGIVGMIRFVHWVRTNGGWRFFVRLLFQGYQGGAAGVGPFRWQWGPAAGQQAGQQGAGRPGASRRRVTLEEVADALAKLPTEAYMTPQQMAALSVHELKALLHGRGLEPVKCLEKGELVRQLLEHGGSSADSCSICCEEYAQQASGAAAETAQMPAAGGAAAAGAGAGAVEAAAELGHGGAGSTEWVTDVAERNEAGAEDHRASVASAAGAEAGPASHCGAGGGGASAGEHAVPANSGCRATGGIASDAAAEAEDDAPVVLRVLRCGHRFHVECVDKWFLSATDYTREPACPLCNAPLILPLRQ</sequence>
<protein>
    <recommendedName>
        <fullName evidence="8">RING-type domain-containing protein</fullName>
    </recommendedName>
</protein>
<dbReference type="Gene3D" id="3.30.40.10">
    <property type="entry name" value="Zinc/RING finger domain, C3HC4 (zinc finger)"/>
    <property type="match status" value="1"/>
</dbReference>
<evidence type="ECO:0000256" key="7">
    <source>
        <dbReference type="SAM" id="Phobius"/>
    </source>
</evidence>
<keyword evidence="3 6" id="KW-0863">Zinc-finger</keyword>
<dbReference type="Proteomes" id="UP000006906">
    <property type="component" value="Chromosome 10"/>
</dbReference>
<evidence type="ECO:0000256" key="4">
    <source>
        <dbReference type="ARBA" id="ARBA00022786"/>
    </source>
</evidence>